<dbReference type="InterPro" id="IPR001173">
    <property type="entry name" value="Glyco_trans_2-like"/>
</dbReference>
<dbReference type="PANTHER" id="PTHR22916">
    <property type="entry name" value="GLYCOSYLTRANSFERASE"/>
    <property type="match status" value="1"/>
</dbReference>
<dbReference type="InterPro" id="IPR029044">
    <property type="entry name" value="Nucleotide-diphossugar_trans"/>
</dbReference>
<evidence type="ECO:0000259" key="1">
    <source>
        <dbReference type="Pfam" id="PF00535"/>
    </source>
</evidence>
<comment type="caution">
    <text evidence="2">The sequence shown here is derived from an EMBL/GenBank/DDBJ whole genome shotgun (WGS) entry which is preliminary data.</text>
</comment>
<dbReference type="Proteomes" id="UP001165677">
    <property type="component" value="Unassembled WGS sequence"/>
</dbReference>
<evidence type="ECO:0000313" key="3">
    <source>
        <dbReference type="Proteomes" id="UP001165677"/>
    </source>
</evidence>
<feature type="domain" description="Glycosyltransferase 2-like" evidence="1">
    <location>
        <begin position="6"/>
        <end position="167"/>
    </location>
</feature>
<name>A0ABT3EIA8_9FLAO</name>
<dbReference type="SUPFAM" id="SSF53448">
    <property type="entry name" value="Nucleotide-diphospho-sugar transferases"/>
    <property type="match status" value="1"/>
</dbReference>
<dbReference type="PANTHER" id="PTHR22916:SF3">
    <property type="entry name" value="UDP-GLCNAC:BETAGAL BETA-1,3-N-ACETYLGLUCOSAMINYLTRANSFERASE-LIKE PROTEIN 1"/>
    <property type="match status" value="1"/>
</dbReference>
<dbReference type="Pfam" id="PF00535">
    <property type="entry name" value="Glycos_transf_2"/>
    <property type="match status" value="1"/>
</dbReference>
<reference evidence="2" key="1">
    <citation type="submission" date="2022-10" db="EMBL/GenBank/DDBJ databases">
        <title>Flavobacterium sp. nov., a bacterium isolated from lake sediment.</title>
        <authorList>
            <person name="Qu J.-H."/>
        </authorList>
    </citation>
    <scope>NUCLEOTIDE SEQUENCE</scope>
    <source>
        <strain evidence="2">TH16-21</strain>
    </source>
</reference>
<proteinExistence type="predicted"/>
<dbReference type="CDD" id="cd00761">
    <property type="entry name" value="Glyco_tranf_GTA_type"/>
    <property type="match status" value="1"/>
</dbReference>
<dbReference type="EMBL" id="JAPCIO010000003">
    <property type="protein sequence ID" value="MCW1147845.1"/>
    <property type="molecule type" value="Genomic_DNA"/>
</dbReference>
<keyword evidence="3" id="KW-1185">Reference proteome</keyword>
<dbReference type="Gene3D" id="3.90.550.10">
    <property type="entry name" value="Spore Coat Polysaccharide Biosynthesis Protein SpsA, Chain A"/>
    <property type="match status" value="1"/>
</dbReference>
<protein>
    <submittedName>
        <fullName evidence="2">Glycosyltransferase family 2 protein</fullName>
    </submittedName>
</protein>
<sequence>MSVLVSIIIPCYNQAKYLNETLESVCKQTHTNWECIIVDDGSSDDSATIISGFTKKDPRFIYIYKDNGGVSSARNLGIEKAKGKYLQFLDADDLLNDFKIEASLNELLTSENKGLEIVISNFEMISNDSKKIFPPFCELDKRFFSVQGFLTEWNVSFSIQMQCGFFEASLFEAIRFPENLSAQEDWVVWVQLFKKQDKFIFINKPLAYYRMNPEGRMMTIGIDDNQLKVVDCFKSILTHEEFYIFSSNLISRYYTSDIKYRNRLNEIKKSNSYLTGLIVKKFFKTIGILKFSKFIFEKAIRRLLSR</sequence>
<evidence type="ECO:0000313" key="2">
    <source>
        <dbReference type="EMBL" id="MCW1147845.1"/>
    </source>
</evidence>
<gene>
    <name evidence="2" type="ORF">OJ995_06405</name>
</gene>
<accession>A0ABT3EIA8</accession>
<dbReference type="RefSeq" id="WP_264368675.1">
    <property type="nucleotide sequence ID" value="NZ_JAPCIO010000003.1"/>
</dbReference>
<organism evidence="2 3">
    <name type="scientific">Flavobacterium lacisediminis</name>
    <dbReference type="NCBI Taxonomy" id="2989705"/>
    <lineage>
        <taxon>Bacteria</taxon>
        <taxon>Pseudomonadati</taxon>
        <taxon>Bacteroidota</taxon>
        <taxon>Flavobacteriia</taxon>
        <taxon>Flavobacteriales</taxon>
        <taxon>Flavobacteriaceae</taxon>
        <taxon>Flavobacterium</taxon>
    </lineage>
</organism>